<dbReference type="NCBIfam" id="TIGR00756">
    <property type="entry name" value="PPR"/>
    <property type="match status" value="8"/>
</dbReference>
<dbReference type="AlphaFoldDB" id="A0A5C7HBZ8"/>
<dbReference type="FunFam" id="1.25.40.10:FF:000144">
    <property type="entry name" value="Pentatricopeptide repeat-containing protein, mitochondrial"/>
    <property type="match status" value="1"/>
</dbReference>
<comment type="caution">
    <text evidence="5">The sequence shown here is derived from an EMBL/GenBank/DDBJ whole genome shotgun (WGS) entry which is preliminary data.</text>
</comment>
<feature type="domain" description="DYW" evidence="4">
    <location>
        <begin position="617"/>
        <end position="709"/>
    </location>
</feature>
<dbReference type="FunFam" id="1.25.40.10:FF:000073">
    <property type="entry name" value="Pentatricopeptide repeat-containing protein chloroplastic"/>
    <property type="match status" value="1"/>
</dbReference>
<dbReference type="EMBL" id="VAHF01000009">
    <property type="protein sequence ID" value="TXG54484.1"/>
    <property type="molecule type" value="Genomic_DNA"/>
</dbReference>
<feature type="repeat" description="PPR" evidence="3">
    <location>
        <begin position="199"/>
        <end position="233"/>
    </location>
</feature>
<dbReference type="Pfam" id="PF01535">
    <property type="entry name" value="PPR"/>
    <property type="match status" value="4"/>
</dbReference>
<dbReference type="InterPro" id="IPR002885">
    <property type="entry name" value="PPR_rpt"/>
</dbReference>
<dbReference type="OrthoDB" id="185373at2759"/>
<gene>
    <name evidence="5" type="ORF">EZV62_019740</name>
</gene>
<sequence length="709" mass="79861">MQRLESLHKRFAVSHKSLFDSACTLNSFLDSTETYYDQLLKSCNVLAALKQIHSSLTTSGLITQNRHLGAQLIIKYTKYGEPNTSRSLFNNLQSDKPNSFLWNTMLRAYTNSGHFVETLELYYLMRRSGISSNNYTFPFVLKVCASKSLILNGKVVHADVIRTGFHSDIYVEAALVDMYAKCGQTDDGCKVFDEMSMRDLVSWTSMITAYEQAEKPKEALLLFQKMQQEGLLADSVTIVTVASAVGQLGDAMRAQEVHGYAICNAFLEDLCVGNSIVAMYSKCGNVEQSRMVFNQMQERDGISWNSMLSGYTQNGQASEALLLFDEMQDSGCKPNPVTALIMVSACAYLGSRQHGRKLHKFIINRNIKIDATLWNTLMDMYAKCGDLDTAECMFNDIHPSERDVSSWNVLISGYGMHGHGKKALELFTRMQDEGVEPNHITFTSILSACSHAGLIDEGRKCFADMTKLSVKPEAKHYACMVDMLGRAGHLYEAFDMIKQMPSPPNDSVWGALLLACRIHGNMELGEIAANSLFQLEPEHSGYYVLLSNIYAASNNWQEVGKLRQAMKYKGLKKPAAFSMIEYGKETYGFYTADQVNPYHKEVYEKVESMAIEMKMAGHVPDLSCVLHDVEEEDKEHMLNYHSEKLALAFGIMKIEPELAIQITKNLRVCNDCHSALKIISYIYGRKIIVRDVNRFHHFEGGTCSCKDYW</sequence>
<feature type="repeat" description="PPR" evidence="3">
    <location>
        <begin position="300"/>
        <end position="334"/>
    </location>
</feature>
<dbReference type="InterPro" id="IPR046848">
    <property type="entry name" value="E_motif"/>
</dbReference>
<feature type="repeat" description="PPR" evidence="3">
    <location>
        <begin position="98"/>
        <end position="132"/>
    </location>
</feature>
<dbReference type="Proteomes" id="UP000323000">
    <property type="component" value="Chromosome 9"/>
</dbReference>
<accession>A0A5C7HBZ8</accession>
<dbReference type="Pfam" id="PF14432">
    <property type="entry name" value="DYW_deaminase"/>
    <property type="match status" value="1"/>
</dbReference>
<dbReference type="SUPFAM" id="SSF48452">
    <property type="entry name" value="TPR-like"/>
    <property type="match status" value="2"/>
</dbReference>
<proteinExistence type="inferred from homology"/>
<comment type="similarity">
    <text evidence="1">Belongs to the PPR family. PCMP-H subfamily.</text>
</comment>
<dbReference type="InterPro" id="IPR046960">
    <property type="entry name" value="PPR_At4g14850-like_plant"/>
</dbReference>
<dbReference type="FunFam" id="1.25.40.10:FF:000968">
    <property type="entry name" value="Pentatricopeptide repeat-containing protein, mitochondrial"/>
    <property type="match status" value="1"/>
</dbReference>
<dbReference type="GO" id="GO:0003723">
    <property type="term" value="F:RNA binding"/>
    <property type="evidence" value="ECO:0007669"/>
    <property type="project" value="InterPro"/>
</dbReference>
<organism evidence="5 6">
    <name type="scientific">Acer yangbiense</name>
    <dbReference type="NCBI Taxonomy" id="1000413"/>
    <lineage>
        <taxon>Eukaryota</taxon>
        <taxon>Viridiplantae</taxon>
        <taxon>Streptophyta</taxon>
        <taxon>Embryophyta</taxon>
        <taxon>Tracheophyta</taxon>
        <taxon>Spermatophyta</taxon>
        <taxon>Magnoliopsida</taxon>
        <taxon>eudicotyledons</taxon>
        <taxon>Gunneridae</taxon>
        <taxon>Pentapetalae</taxon>
        <taxon>rosids</taxon>
        <taxon>malvids</taxon>
        <taxon>Sapindales</taxon>
        <taxon>Sapindaceae</taxon>
        <taxon>Hippocastanoideae</taxon>
        <taxon>Acereae</taxon>
        <taxon>Acer</taxon>
    </lineage>
</organism>
<dbReference type="InterPro" id="IPR011990">
    <property type="entry name" value="TPR-like_helical_dom_sf"/>
</dbReference>
<keyword evidence="6" id="KW-1185">Reference proteome</keyword>
<feature type="repeat" description="PPR" evidence="3">
    <location>
        <begin position="403"/>
        <end position="437"/>
    </location>
</feature>
<dbReference type="FunFam" id="1.25.40.10:FF:000366">
    <property type="entry name" value="Pentatricopeptide (PPR) repeat-containing protein"/>
    <property type="match status" value="1"/>
</dbReference>
<dbReference type="GO" id="GO:0009451">
    <property type="term" value="P:RNA modification"/>
    <property type="evidence" value="ECO:0007669"/>
    <property type="project" value="InterPro"/>
</dbReference>
<evidence type="ECO:0000313" key="5">
    <source>
        <dbReference type="EMBL" id="TXG54484.1"/>
    </source>
</evidence>
<dbReference type="GO" id="GO:0008270">
    <property type="term" value="F:zinc ion binding"/>
    <property type="evidence" value="ECO:0007669"/>
    <property type="project" value="InterPro"/>
</dbReference>
<evidence type="ECO:0000256" key="1">
    <source>
        <dbReference type="ARBA" id="ARBA00006643"/>
    </source>
</evidence>
<evidence type="ECO:0000256" key="3">
    <source>
        <dbReference type="PROSITE-ProRule" id="PRU00708"/>
    </source>
</evidence>
<dbReference type="Pfam" id="PF13041">
    <property type="entry name" value="PPR_2"/>
    <property type="match status" value="4"/>
</dbReference>
<feature type="repeat" description="PPR" evidence="3">
    <location>
        <begin position="438"/>
        <end position="472"/>
    </location>
</feature>
<feature type="repeat" description="PPR" evidence="3">
    <location>
        <begin position="370"/>
        <end position="400"/>
    </location>
</feature>
<keyword evidence="2" id="KW-0677">Repeat</keyword>
<evidence type="ECO:0000313" key="6">
    <source>
        <dbReference type="Proteomes" id="UP000323000"/>
    </source>
</evidence>
<dbReference type="PANTHER" id="PTHR47926:SF500">
    <property type="entry name" value="REPEAT-CONTAINING PROTEIN, PUTATIVE-RELATED"/>
    <property type="match status" value="1"/>
</dbReference>
<dbReference type="InterPro" id="IPR032867">
    <property type="entry name" value="DYW_dom"/>
</dbReference>
<reference evidence="6" key="1">
    <citation type="journal article" date="2019" name="Gigascience">
        <title>De novo genome assembly of the endangered Acer yangbiense, a plant species with extremely small populations endemic to Yunnan Province, China.</title>
        <authorList>
            <person name="Yang J."/>
            <person name="Wariss H.M."/>
            <person name="Tao L."/>
            <person name="Zhang R."/>
            <person name="Yun Q."/>
            <person name="Hollingsworth P."/>
            <person name="Dao Z."/>
            <person name="Luo G."/>
            <person name="Guo H."/>
            <person name="Ma Y."/>
            <person name="Sun W."/>
        </authorList>
    </citation>
    <scope>NUCLEOTIDE SEQUENCE [LARGE SCALE GENOMIC DNA]</scope>
    <source>
        <strain evidence="6">cv. Malutang</strain>
    </source>
</reference>
<dbReference type="Gene3D" id="1.25.40.10">
    <property type="entry name" value="Tetratricopeptide repeat domain"/>
    <property type="match status" value="4"/>
</dbReference>
<evidence type="ECO:0000259" key="4">
    <source>
        <dbReference type="Pfam" id="PF14432"/>
    </source>
</evidence>
<evidence type="ECO:0000256" key="2">
    <source>
        <dbReference type="ARBA" id="ARBA00022737"/>
    </source>
</evidence>
<name>A0A5C7HBZ8_9ROSI</name>
<dbReference type="PANTHER" id="PTHR47926">
    <property type="entry name" value="PENTATRICOPEPTIDE REPEAT-CONTAINING PROTEIN"/>
    <property type="match status" value="1"/>
</dbReference>
<protein>
    <recommendedName>
        <fullName evidence="4">DYW domain-containing protein</fullName>
    </recommendedName>
</protein>
<dbReference type="Pfam" id="PF20431">
    <property type="entry name" value="E_motif"/>
    <property type="match status" value="1"/>
</dbReference>
<dbReference type="PROSITE" id="PS51375">
    <property type="entry name" value="PPR"/>
    <property type="match status" value="6"/>
</dbReference>